<dbReference type="InterPro" id="IPR053169">
    <property type="entry name" value="MUG_Protein"/>
</dbReference>
<dbReference type="InterPro" id="IPR014512">
    <property type="entry name" value="O_gly_hydro"/>
</dbReference>
<dbReference type="SUPFAM" id="SSF48208">
    <property type="entry name" value="Six-hairpin glycosidases"/>
    <property type="match status" value="1"/>
</dbReference>
<accession>A0A9D9NG50</accession>
<dbReference type="PANTHER" id="PTHR47791">
    <property type="entry name" value="MEIOTICALLY UP-REGULATED GENE 191 PROTEIN"/>
    <property type="match status" value="1"/>
</dbReference>
<dbReference type="PROSITE" id="PS51257">
    <property type="entry name" value="PROKAR_LIPOPROTEIN"/>
    <property type="match status" value="1"/>
</dbReference>
<dbReference type="PIRSF" id="PIRSF021505">
    <property type="entry name" value="O_gly_hdrol"/>
    <property type="match status" value="1"/>
</dbReference>
<dbReference type="InterPro" id="IPR008928">
    <property type="entry name" value="6-hairpin_glycosidase_sf"/>
</dbReference>
<dbReference type="EMBL" id="JADIMB010000137">
    <property type="protein sequence ID" value="MBO8471963.1"/>
    <property type="molecule type" value="Genomic_DNA"/>
</dbReference>
<reference evidence="1" key="2">
    <citation type="journal article" date="2021" name="PeerJ">
        <title>Extensive microbial diversity within the chicken gut microbiome revealed by metagenomics and culture.</title>
        <authorList>
            <person name="Gilroy R."/>
            <person name="Ravi A."/>
            <person name="Getino M."/>
            <person name="Pursley I."/>
            <person name="Horton D.L."/>
            <person name="Alikhan N.F."/>
            <person name="Baker D."/>
            <person name="Gharbi K."/>
            <person name="Hall N."/>
            <person name="Watson M."/>
            <person name="Adriaenssens E.M."/>
            <person name="Foster-Nyarko E."/>
            <person name="Jarju S."/>
            <person name="Secka A."/>
            <person name="Antonio M."/>
            <person name="Oren A."/>
            <person name="Chaudhuri R.R."/>
            <person name="La Ragione R."/>
            <person name="Hildebrand F."/>
            <person name="Pallen M.J."/>
        </authorList>
    </citation>
    <scope>NUCLEOTIDE SEQUENCE</scope>
    <source>
        <strain evidence="1">B2-22910</strain>
    </source>
</reference>
<reference evidence="1" key="1">
    <citation type="submission" date="2020-10" db="EMBL/GenBank/DDBJ databases">
        <authorList>
            <person name="Gilroy R."/>
        </authorList>
    </citation>
    <scope>NUCLEOTIDE SEQUENCE</scope>
    <source>
        <strain evidence="1">B2-22910</strain>
    </source>
</reference>
<evidence type="ECO:0000313" key="2">
    <source>
        <dbReference type="Proteomes" id="UP000823603"/>
    </source>
</evidence>
<dbReference type="Pfam" id="PF03663">
    <property type="entry name" value="Glyco_hydro_76"/>
    <property type="match status" value="1"/>
</dbReference>
<organism evidence="1 2">
    <name type="scientific">Candidatus Cryptobacteroides faecavium</name>
    <dbReference type="NCBI Taxonomy" id="2840762"/>
    <lineage>
        <taxon>Bacteria</taxon>
        <taxon>Pseudomonadati</taxon>
        <taxon>Bacteroidota</taxon>
        <taxon>Bacteroidia</taxon>
        <taxon>Bacteroidales</taxon>
        <taxon>Candidatus Cryptobacteroides</taxon>
    </lineage>
</organism>
<sequence length="397" mass="44789">MRIPYISPLAGLCILAMSSCTGSPGEKNPYIEKAEAVMHAIYSHYSVPGSCLLRENCPFDDGYRAGYLASEEQASRPNPYSYLWPFSGTLSAAASIVESDPSYLDTLSGRVLPGLEEYYDGKREPHAYSSYVKSAPASDRFYDDNIWLGIDFTDLYLATSDRQYLEKAEMIWKFIESGIDDVLGGGIYWCEQKKGSKNTCSNAPGSVFALKLYKATGDRHYLDQGKKLYEWTRNTLVDTSDFLYFDNINLDGKIQTWKFAYNSGQMVQAGALLYSLTGEEAYLEDAKKTAKSCYDYFFEDYTADDGSTFRIMKAGNTWFNAVMVRGLIELYRIDGDSTYVDAVRRSLDTAWEKSRTEEGLFNDDCSGRKTNETKWLLVQGAMAEMYARMASVYPDAR</sequence>
<name>A0A9D9NG50_9BACT</name>
<proteinExistence type="predicted"/>
<dbReference type="GO" id="GO:0005975">
    <property type="term" value="P:carbohydrate metabolic process"/>
    <property type="evidence" value="ECO:0007669"/>
    <property type="project" value="InterPro"/>
</dbReference>
<dbReference type="Gene3D" id="1.50.10.20">
    <property type="match status" value="1"/>
</dbReference>
<dbReference type="InterPro" id="IPR005198">
    <property type="entry name" value="Glyco_hydro_76"/>
</dbReference>
<protein>
    <submittedName>
        <fullName evidence="1">AGE family epimerase/isomerase</fullName>
    </submittedName>
</protein>
<gene>
    <name evidence="1" type="ORF">IAB82_09270</name>
</gene>
<evidence type="ECO:0000313" key="1">
    <source>
        <dbReference type="EMBL" id="MBO8471963.1"/>
    </source>
</evidence>
<dbReference type="AlphaFoldDB" id="A0A9D9NG50"/>
<dbReference type="Proteomes" id="UP000823603">
    <property type="component" value="Unassembled WGS sequence"/>
</dbReference>
<dbReference type="PANTHER" id="PTHR47791:SF4">
    <property type="entry name" value="(PUTATIVE SECRETED PROTEIN)-RELATED"/>
    <property type="match status" value="1"/>
</dbReference>
<comment type="caution">
    <text evidence="1">The sequence shown here is derived from an EMBL/GenBank/DDBJ whole genome shotgun (WGS) entry which is preliminary data.</text>
</comment>